<dbReference type="Proteomes" id="UP000649617">
    <property type="component" value="Unassembled WGS sequence"/>
</dbReference>
<name>A0A812WFW2_SYMPI</name>
<evidence type="ECO:0000313" key="1">
    <source>
        <dbReference type="EMBL" id="CAE7683113.1"/>
    </source>
</evidence>
<dbReference type="AlphaFoldDB" id="A0A812WFW2"/>
<proteinExistence type="predicted"/>
<reference evidence="1" key="1">
    <citation type="submission" date="2021-02" db="EMBL/GenBank/DDBJ databases">
        <authorList>
            <person name="Dougan E. K."/>
            <person name="Rhodes N."/>
            <person name="Thang M."/>
            <person name="Chan C."/>
        </authorList>
    </citation>
    <scope>NUCLEOTIDE SEQUENCE</scope>
</reference>
<evidence type="ECO:0000313" key="2">
    <source>
        <dbReference type="Proteomes" id="UP000649617"/>
    </source>
</evidence>
<accession>A0A812WFW2</accession>
<dbReference type="EMBL" id="CAJNIZ010044254">
    <property type="protein sequence ID" value="CAE7683113.1"/>
    <property type="molecule type" value="Genomic_DNA"/>
</dbReference>
<sequence>MVPGSRQQAPAMGYAPAGIAAVLHDGWAMAARCGSTLFVGPDSLHTTGALQPLVMTALGQGQDGRPFYQPATLKAFEEALWRQRGQDCPGLRWQLSKHRPRTEETRGMLLKGLEEILEQIPPKVKAGVLVFDADATLTYNELKRSSWTARGYDKLFILVGGAHGFDGANDEDGSFLEEVLRLFEAYVGPDNVAKVTLTEDATAATTFPLSKVVSFVSQAFSESELKQAGSFAAPAMGNPPAHLQFRDMYKHLNLTD</sequence>
<comment type="caution">
    <text evidence="1">The sequence shown here is derived from an EMBL/GenBank/DDBJ whole genome shotgun (WGS) entry which is preliminary data.</text>
</comment>
<keyword evidence="2" id="KW-1185">Reference proteome</keyword>
<gene>
    <name evidence="1" type="primary">Ctsb</name>
    <name evidence="1" type="ORF">SPIL2461_LOCUS19056</name>
</gene>
<dbReference type="OrthoDB" id="1585145at2759"/>
<organism evidence="1 2">
    <name type="scientific">Symbiodinium pilosum</name>
    <name type="common">Dinoflagellate</name>
    <dbReference type="NCBI Taxonomy" id="2952"/>
    <lineage>
        <taxon>Eukaryota</taxon>
        <taxon>Sar</taxon>
        <taxon>Alveolata</taxon>
        <taxon>Dinophyceae</taxon>
        <taxon>Suessiales</taxon>
        <taxon>Symbiodiniaceae</taxon>
        <taxon>Symbiodinium</taxon>
    </lineage>
</organism>
<protein>
    <submittedName>
        <fullName evidence="1">Ctsb protein</fullName>
    </submittedName>
</protein>